<feature type="compositionally biased region" description="Basic and acidic residues" evidence="10">
    <location>
        <begin position="49"/>
        <end position="67"/>
    </location>
</feature>
<evidence type="ECO:0000256" key="1">
    <source>
        <dbReference type="ARBA" id="ARBA00005594"/>
    </source>
</evidence>
<feature type="compositionally biased region" description="Basic and acidic residues" evidence="10">
    <location>
        <begin position="27"/>
        <end position="36"/>
    </location>
</feature>
<evidence type="ECO:0000256" key="9">
    <source>
        <dbReference type="RuleBase" id="RU363037"/>
    </source>
</evidence>
<dbReference type="Gene3D" id="2.40.240.10">
    <property type="entry name" value="Ribosomal Protein L25, Chain P"/>
    <property type="match status" value="2"/>
</dbReference>
<dbReference type="FunFam" id="3.40.50.620:FF:000183">
    <property type="entry name" value="Glutaminyl-tRNA synthetase"/>
    <property type="match status" value="1"/>
</dbReference>
<dbReference type="PANTHER" id="PTHR43097">
    <property type="entry name" value="GLUTAMINE-TRNA LIGASE"/>
    <property type="match status" value="1"/>
</dbReference>
<organism evidence="14">
    <name type="scientific">Penicillium chrysogenum</name>
    <name type="common">Penicillium notatum</name>
    <dbReference type="NCBI Taxonomy" id="5076"/>
    <lineage>
        <taxon>Eukaryota</taxon>
        <taxon>Fungi</taxon>
        <taxon>Dikarya</taxon>
        <taxon>Ascomycota</taxon>
        <taxon>Pezizomycotina</taxon>
        <taxon>Eurotiomycetes</taxon>
        <taxon>Eurotiomycetidae</taxon>
        <taxon>Eurotiales</taxon>
        <taxon>Aspergillaceae</taxon>
        <taxon>Penicillium</taxon>
        <taxon>Penicillium chrysogenum species complex</taxon>
    </lineage>
</organism>
<dbReference type="InterPro" id="IPR001412">
    <property type="entry name" value="aa-tRNA-synth_I_CS"/>
</dbReference>
<sequence length="648" mass="73272">MDPAKPVDLPERPKEATEPTVPPKKSKSQEKKEAAAAKKAAAKLAAKQDQPKSKGEPKAPKAKEAPAPRDPQAMFKVGFLHDVYQEKPLSETVPKIRTRFPPEPNGYLHIGHSKAIAINFGFAKYHGGECILRFDDTNPEGEEERYYNAIREIVTWLGFTPVRETNASDNFDRLYELAEDLIQRDGAYVCHCTKAEIKAQRGEVEGGQRGGERFACSHRTRPIEESMAEFRAMRDGKYKAGEAALRMKQDITDPNPQMWDLFAWRIMGSEDKQHHLTGGKWKIYPTYDFAHCLCDSIEEISHSLCTTEFELSRVSYEWLCDKLEVYRPNQREYGRLNITGTVLSKRKIIQLVKEGHVRDWDDPRLYTLIALRRRGVPPGAILSFVNDLGVTKNTTNVQVTKFEQIVRQYLETTVPRLMVVLEPLKVIIDDLPEDHLELIDCPFSKDPAFGTHDIPFTKTVYIERSDFRAVDSPDYFRLAPGKTVGLLKVPYPITATSFETDPATGEVTCVHAKYEKPAEGEAPVKPKSFIHWIGESPAHNSPIRAEVRAFNSLFKSEDPSAHPAGFLADINPDSEEIFKDAMVETGFRDISRSAPWPKEEGAGEPGENKHSIRFQGMRVAYFAVDRESTDEKLVLNRIVTLKDTQGKN</sequence>
<feature type="region of interest" description="Disordered" evidence="10">
    <location>
        <begin position="1"/>
        <end position="71"/>
    </location>
</feature>
<dbReference type="InterPro" id="IPR020056">
    <property type="entry name" value="Rbsml_bL25/Gln-tRNA_synth_N"/>
</dbReference>
<evidence type="ECO:0000256" key="4">
    <source>
        <dbReference type="ARBA" id="ARBA00022741"/>
    </source>
</evidence>
<proteinExistence type="inferred from homology"/>
<dbReference type="Pfam" id="PF03950">
    <property type="entry name" value="tRNA-synt_1c_C"/>
    <property type="match status" value="1"/>
</dbReference>
<evidence type="ECO:0000256" key="6">
    <source>
        <dbReference type="ARBA" id="ARBA00022917"/>
    </source>
</evidence>
<feature type="compositionally biased region" description="Low complexity" evidence="10">
    <location>
        <begin position="37"/>
        <end position="48"/>
    </location>
</feature>
<dbReference type="SUPFAM" id="SSF50715">
    <property type="entry name" value="Ribosomal protein L25-like"/>
    <property type="match status" value="1"/>
</dbReference>
<evidence type="ECO:0000259" key="11">
    <source>
        <dbReference type="Pfam" id="PF00749"/>
    </source>
</evidence>
<dbReference type="PROSITE" id="PS00178">
    <property type="entry name" value="AA_TRNA_LIGASE_I"/>
    <property type="match status" value="1"/>
</dbReference>
<evidence type="ECO:0000259" key="12">
    <source>
        <dbReference type="Pfam" id="PF03950"/>
    </source>
</evidence>
<reference evidence="14" key="1">
    <citation type="journal article" date="2014" name="Genome Announc.">
        <title>Complete sequencing and chromosome-scale genome assembly of the industrial progenitor strain P2niaD18 from the penicillin producer Penicillium chrysogenum.</title>
        <authorList>
            <person name="Specht T."/>
            <person name="Dahlmann T.A."/>
            <person name="Zadra I."/>
            <person name="Kurnsteiner H."/>
            <person name="Kuck U."/>
        </authorList>
    </citation>
    <scope>NUCLEOTIDE SEQUENCE [LARGE SCALE GENOMIC DNA]</scope>
    <source>
        <strain evidence="14">P2niaD18</strain>
    </source>
</reference>
<dbReference type="InterPro" id="IPR011035">
    <property type="entry name" value="Ribosomal_bL25/Gln-tRNA_synth"/>
</dbReference>
<dbReference type="AlphaFoldDB" id="A0A167X8I3"/>
<dbReference type="InterPro" id="IPR050132">
    <property type="entry name" value="Gln/Glu-tRNA_Ligase"/>
</dbReference>
<dbReference type="InterPro" id="IPR014729">
    <property type="entry name" value="Rossmann-like_a/b/a_fold"/>
</dbReference>
<accession>A0A167X8I3</accession>
<evidence type="ECO:0000256" key="7">
    <source>
        <dbReference type="ARBA" id="ARBA00023146"/>
    </source>
</evidence>
<evidence type="ECO:0000259" key="13">
    <source>
        <dbReference type="Pfam" id="PF20974"/>
    </source>
</evidence>
<dbReference type="FunFam" id="2.40.240.10:FF:000015">
    <property type="entry name" value="Glutaminyl-tRNA synthetase"/>
    <property type="match status" value="1"/>
</dbReference>
<dbReference type="EMBL" id="CM002798">
    <property type="protein sequence ID" value="KZN92535.1"/>
    <property type="molecule type" value="Genomic_DNA"/>
</dbReference>
<keyword evidence="4 9" id="KW-0547">Nucleotide-binding</keyword>
<dbReference type="Pfam" id="PF00749">
    <property type="entry name" value="tRNA-synt_1c"/>
    <property type="match status" value="1"/>
</dbReference>
<dbReference type="PRINTS" id="PR00987">
    <property type="entry name" value="TRNASYNTHGLU"/>
</dbReference>
<feature type="domain" description="tRNA synthetases class I (E and Q) anti-codon binding" evidence="13">
    <location>
        <begin position="529"/>
        <end position="589"/>
    </location>
</feature>
<feature type="compositionally biased region" description="Basic and acidic residues" evidence="10">
    <location>
        <begin position="8"/>
        <end position="17"/>
    </location>
</feature>
<dbReference type="Proteomes" id="UP000076449">
    <property type="component" value="Chromosome I"/>
</dbReference>
<dbReference type="Gene3D" id="3.40.50.620">
    <property type="entry name" value="HUPs"/>
    <property type="match status" value="1"/>
</dbReference>
<dbReference type="GO" id="GO:0005524">
    <property type="term" value="F:ATP binding"/>
    <property type="evidence" value="ECO:0007669"/>
    <property type="project" value="UniProtKB-KW"/>
</dbReference>
<feature type="domain" description="Glutamyl/glutaminyl-tRNA synthetase class Ib catalytic" evidence="11">
    <location>
        <begin position="95"/>
        <end position="411"/>
    </location>
</feature>
<evidence type="ECO:0000313" key="14">
    <source>
        <dbReference type="EMBL" id="KZN92535.1"/>
    </source>
</evidence>
<dbReference type="InterPro" id="IPR000924">
    <property type="entry name" value="Glu/Gln-tRNA-synth"/>
</dbReference>
<name>A0A167X8I3_PENCH</name>
<dbReference type="InterPro" id="IPR049437">
    <property type="entry name" value="tRNA-synt_1c_C2"/>
</dbReference>
<evidence type="ECO:0000256" key="8">
    <source>
        <dbReference type="ARBA" id="ARBA00048270"/>
    </source>
</evidence>
<dbReference type="FunFam" id="2.40.240.10:FF:000007">
    <property type="entry name" value="Glutamine--tRNA ligase"/>
    <property type="match status" value="1"/>
</dbReference>
<dbReference type="GO" id="GO:0004819">
    <property type="term" value="F:glutamine-tRNA ligase activity"/>
    <property type="evidence" value="ECO:0007669"/>
    <property type="project" value="UniProtKB-EC"/>
</dbReference>
<dbReference type="Pfam" id="PF20974">
    <property type="entry name" value="tRNA-synt_1c_C2"/>
    <property type="match status" value="1"/>
</dbReference>
<keyword evidence="6 9" id="KW-0648">Protein biosynthesis</keyword>
<dbReference type="PhylomeDB" id="A0A167X8I3"/>
<dbReference type="SUPFAM" id="SSF52374">
    <property type="entry name" value="Nucleotidylyl transferase"/>
    <property type="match status" value="1"/>
</dbReference>
<keyword evidence="3 9" id="KW-0436">Ligase</keyword>
<dbReference type="EC" id="6.1.1.18" evidence="2"/>
<evidence type="ECO:0000256" key="3">
    <source>
        <dbReference type="ARBA" id="ARBA00022598"/>
    </source>
</evidence>
<protein>
    <recommendedName>
        <fullName evidence="2">glutamine--tRNA ligase</fullName>
        <ecNumber evidence="2">6.1.1.18</ecNumber>
    </recommendedName>
</protein>
<comment type="catalytic activity">
    <reaction evidence="8">
        <text>tRNA(Gln) + L-glutamine + ATP = L-glutaminyl-tRNA(Gln) + AMP + diphosphate</text>
        <dbReference type="Rhea" id="RHEA:20121"/>
        <dbReference type="Rhea" id="RHEA-COMP:9662"/>
        <dbReference type="Rhea" id="RHEA-COMP:9681"/>
        <dbReference type="ChEBI" id="CHEBI:30616"/>
        <dbReference type="ChEBI" id="CHEBI:33019"/>
        <dbReference type="ChEBI" id="CHEBI:58359"/>
        <dbReference type="ChEBI" id="CHEBI:78442"/>
        <dbReference type="ChEBI" id="CHEBI:78521"/>
        <dbReference type="ChEBI" id="CHEBI:456215"/>
        <dbReference type="EC" id="6.1.1.18"/>
    </reaction>
</comment>
<comment type="similarity">
    <text evidence="1 9">Belongs to the class-I aminoacyl-tRNA synthetase family.</text>
</comment>
<evidence type="ECO:0000256" key="5">
    <source>
        <dbReference type="ARBA" id="ARBA00022840"/>
    </source>
</evidence>
<dbReference type="InterPro" id="IPR004514">
    <property type="entry name" value="Gln-tRNA-synth"/>
</dbReference>
<dbReference type="NCBIfam" id="TIGR00440">
    <property type="entry name" value="glnS"/>
    <property type="match status" value="1"/>
</dbReference>
<dbReference type="GO" id="GO:0006425">
    <property type="term" value="P:glutaminyl-tRNA aminoacylation"/>
    <property type="evidence" value="ECO:0007669"/>
    <property type="project" value="InterPro"/>
</dbReference>
<dbReference type="PANTHER" id="PTHR43097:SF4">
    <property type="entry name" value="GLUTAMINE--TRNA LIGASE"/>
    <property type="match status" value="1"/>
</dbReference>
<dbReference type="InterPro" id="IPR020059">
    <property type="entry name" value="Glu/Gln-tRNA-synth_Ib_codon-bd"/>
</dbReference>
<keyword evidence="5 9" id="KW-0067">ATP-binding</keyword>
<dbReference type="GO" id="GO:0005829">
    <property type="term" value="C:cytosol"/>
    <property type="evidence" value="ECO:0007669"/>
    <property type="project" value="TreeGrafter"/>
</dbReference>
<feature type="domain" description="Glutamyl/glutaminyl-tRNA synthetase class Ib anti-codon binding" evidence="12">
    <location>
        <begin position="415"/>
        <end position="515"/>
    </location>
</feature>
<keyword evidence="7 9" id="KW-0030">Aminoacyl-tRNA synthetase</keyword>
<dbReference type="InterPro" id="IPR020058">
    <property type="entry name" value="Glu/Gln-tRNA-synth_Ib_cat-dom"/>
</dbReference>
<gene>
    <name evidence="14" type="ORF">EN45_026930</name>
</gene>
<evidence type="ECO:0000256" key="10">
    <source>
        <dbReference type="SAM" id="MobiDB-lite"/>
    </source>
</evidence>
<evidence type="ECO:0000256" key="2">
    <source>
        <dbReference type="ARBA" id="ARBA00012836"/>
    </source>
</evidence>